<dbReference type="Pfam" id="PF01380">
    <property type="entry name" value="SIS"/>
    <property type="match status" value="1"/>
</dbReference>
<dbReference type="PATRIC" id="fig|449659.4.peg.495"/>
<name>A0A0R2LHS6_9LACO</name>
<sequence>MTKPTMLDYINETKAILLDMLNKRNETYNEFADVYTANVGKYKNIYLIGSGTSFNSCITAQPFLEKILNKHVVIINSYNFAHYEELVTSNDLVIAITQEGESTNTIAALNRANNLNCDNFVITEDRDNSCSKVAQHKIVLACGLEHIGPKTKGYSASILTFYLIALEAAKTAKVITAEAYSNYISRIERVVDNLDNIIEETKSWFDLNKEDLEKCDHGYILGYGINKGTIIEGALKSLETVREYFQPFELEEFLHGPIASMHDNTYTIIIAPRTYGYERARKLYESLDSQNAHSYLVSGRQETNADHVLNGSFISDEDFNPLEYCIPLQLFAYLLYTSQGKDLEVRNYPDTKEALTTKAKDVQ</sequence>
<keyword evidence="4" id="KW-1185">Reference proteome</keyword>
<dbReference type="CDD" id="cd05009">
    <property type="entry name" value="SIS_GlmS_GlmD_2"/>
    <property type="match status" value="1"/>
</dbReference>
<proteinExistence type="predicted"/>
<dbReference type="GO" id="GO:0006047">
    <property type="term" value="P:UDP-N-acetylglucosamine metabolic process"/>
    <property type="evidence" value="ECO:0007669"/>
    <property type="project" value="TreeGrafter"/>
</dbReference>
<dbReference type="InterPro" id="IPR035466">
    <property type="entry name" value="GlmS/AgaS_SIS"/>
</dbReference>
<comment type="caution">
    <text evidence="3">The sequence shown here is derived from an EMBL/GenBank/DDBJ whole genome shotgun (WGS) entry which is preliminary data.</text>
</comment>
<dbReference type="RefSeq" id="WP_017866989.1">
    <property type="nucleotide sequence ID" value="NZ_BJYB01000023.1"/>
</dbReference>
<dbReference type="EMBL" id="JQCN01000011">
    <property type="protein sequence ID" value="KRO01304.1"/>
    <property type="molecule type" value="Genomic_DNA"/>
</dbReference>
<evidence type="ECO:0000313" key="4">
    <source>
        <dbReference type="Proteomes" id="UP000051886"/>
    </source>
</evidence>
<dbReference type="InterPro" id="IPR001347">
    <property type="entry name" value="SIS_dom"/>
</dbReference>
<dbReference type="Proteomes" id="UP000051886">
    <property type="component" value="Unassembled WGS sequence"/>
</dbReference>
<dbReference type="PROSITE" id="PS51464">
    <property type="entry name" value="SIS"/>
    <property type="match status" value="1"/>
</dbReference>
<evidence type="ECO:0000313" key="3">
    <source>
        <dbReference type="EMBL" id="KRO01304.1"/>
    </source>
</evidence>
<dbReference type="CDD" id="cd05008">
    <property type="entry name" value="SIS_GlmS_GlmD_1"/>
    <property type="match status" value="1"/>
</dbReference>
<evidence type="ECO:0000256" key="1">
    <source>
        <dbReference type="ARBA" id="ARBA00022737"/>
    </source>
</evidence>
<gene>
    <name evidence="3" type="ORF">IV66_GL000492</name>
</gene>
<dbReference type="InterPro" id="IPR035490">
    <property type="entry name" value="GlmS/FrlB_SIS"/>
</dbReference>
<organism evidence="3 4">
    <name type="scientific">Ligilactobacillus pobuzihii</name>
    <dbReference type="NCBI Taxonomy" id="449659"/>
    <lineage>
        <taxon>Bacteria</taxon>
        <taxon>Bacillati</taxon>
        <taxon>Bacillota</taxon>
        <taxon>Bacilli</taxon>
        <taxon>Lactobacillales</taxon>
        <taxon>Lactobacillaceae</taxon>
        <taxon>Ligilactobacillus</taxon>
    </lineage>
</organism>
<dbReference type="AlphaFoldDB" id="A0A0R2LHS6"/>
<dbReference type="PANTHER" id="PTHR10937">
    <property type="entry name" value="GLUCOSAMINE--FRUCTOSE-6-PHOSPHATE AMINOTRANSFERASE, ISOMERIZING"/>
    <property type="match status" value="1"/>
</dbReference>
<protein>
    <recommendedName>
        <fullName evidence="2">SIS domain-containing protein</fullName>
    </recommendedName>
</protein>
<dbReference type="Gene3D" id="3.40.50.10490">
    <property type="entry name" value="Glucose-6-phosphate isomerase like protein, domain 1"/>
    <property type="match status" value="2"/>
</dbReference>
<accession>A0A0R2LHS6</accession>
<keyword evidence="1" id="KW-0677">Repeat</keyword>
<dbReference type="PANTHER" id="PTHR10937:SF17">
    <property type="entry name" value="GLUCOSAMINE-FRUCTOSE-6-PHOSPHATE AMINOTRANSFERASE"/>
    <property type="match status" value="1"/>
</dbReference>
<dbReference type="GO" id="GO:0006487">
    <property type="term" value="P:protein N-linked glycosylation"/>
    <property type="evidence" value="ECO:0007669"/>
    <property type="project" value="TreeGrafter"/>
</dbReference>
<reference evidence="3 4" key="1">
    <citation type="journal article" date="2015" name="Genome Announc.">
        <title>Expanding the biotechnology potential of lactobacilli through comparative genomics of 213 strains and associated genera.</title>
        <authorList>
            <person name="Sun Z."/>
            <person name="Harris H.M."/>
            <person name="McCann A."/>
            <person name="Guo C."/>
            <person name="Argimon S."/>
            <person name="Zhang W."/>
            <person name="Yang X."/>
            <person name="Jeffery I.B."/>
            <person name="Cooney J.C."/>
            <person name="Kagawa T.F."/>
            <person name="Liu W."/>
            <person name="Song Y."/>
            <person name="Salvetti E."/>
            <person name="Wrobel A."/>
            <person name="Rasinkangas P."/>
            <person name="Parkhill J."/>
            <person name="Rea M.C."/>
            <person name="O'Sullivan O."/>
            <person name="Ritari J."/>
            <person name="Douillard F.P."/>
            <person name="Paul Ross R."/>
            <person name="Yang R."/>
            <person name="Briner A.E."/>
            <person name="Felis G.E."/>
            <person name="de Vos W.M."/>
            <person name="Barrangou R."/>
            <person name="Klaenhammer T.R."/>
            <person name="Caufield P.W."/>
            <person name="Cui Y."/>
            <person name="Zhang H."/>
            <person name="O'Toole P.W."/>
        </authorList>
    </citation>
    <scope>NUCLEOTIDE SEQUENCE [LARGE SCALE GENOMIC DNA]</scope>
    <source>
        <strain evidence="3 4">NBRC 103219</strain>
    </source>
</reference>
<dbReference type="GO" id="GO:0097367">
    <property type="term" value="F:carbohydrate derivative binding"/>
    <property type="evidence" value="ECO:0007669"/>
    <property type="project" value="InterPro"/>
</dbReference>
<dbReference type="GO" id="GO:0004360">
    <property type="term" value="F:glutamine-fructose-6-phosphate transaminase (isomerizing) activity"/>
    <property type="evidence" value="ECO:0007669"/>
    <property type="project" value="TreeGrafter"/>
</dbReference>
<dbReference type="OrthoDB" id="5150296at2"/>
<dbReference type="STRING" id="449659.IV66_GL000492"/>
<feature type="domain" description="SIS" evidence="2">
    <location>
        <begin position="31"/>
        <end position="177"/>
    </location>
</feature>
<dbReference type="GO" id="GO:0006002">
    <property type="term" value="P:fructose 6-phosphate metabolic process"/>
    <property type="evidence" value="ECO:0007669"/>
    <property type="project" value="TreeGrafter"/>
</dbReference>
<dbReference type="InterPro" id="IPR046348">
    <property type="entry name" value="SIS_dom_sf"/>
</dbReference>
<evidence type="ECO:0000259" key="2">
    <source>
        <dbReference type="PROSITE" id="PS51464"/>
    </source>
</evidence>
<dbReference type="SUPFAM" id="SSF53697">
    <property type="entry name" value="SIS domain"/>
    <property type="match status" value="1"/>
</dbReference>